<keyword evidence="2" id="KW-1133">Transmembrane helix</keyword>
<feature type="compositionally biased region" description="Low complexity" evidence="1">
    <location>
        <begin position="46"/>
        <end position="61"/>
    </location>
</feature>
<evidence type="ECO:0000313" key="3">
    <source>
        <dbReference type="EMBL" id="ETV89070.1"/>
    </source>
</evidence>
<dbReference type="GeneID" id="20802450"/>
<feature type="transmembrane region" description="Helical" evidence="2">
    <location>
        <begin position="176"/>
        <end position="195"/>
    </location>
</feature>
<dbReference type="VEuPathDB" id="FungiDB:H257_00454"/>
<dbReference type="AlphaFoldDB" id="W4HAP9"/>
<proteinExistence type="predicted"/>
<dbReference type="OrthoDB" id="74988at2759"/>
<dbReference type="EMBL" id="KI913114">
    <property type="protein sequence ID" value="ETV89070.1"/>
    <property type="molecule type" value="Genomic_DNA"/>
</dbReference>
<feature type="transmembrane region" description="Helical" evidence="2">
    <location>
        <begin position="207"/>
        <end position="226"/>
    </location>
</feature>
<gene>
    <name evidence="3" type="ORF">H257_00454</name>
</gene>
<feature type="region of interest" description="Disordered" evidence="1">
    <location>
        <begin position="41"/>
        <end position="78"/>
    </location>
</feature>
<evidence type="ECO:0000256" key="2">
    <source>
        <dbReference type="SAM" id="Phobius"/>
    </source>
</evidence>
<dbReference type="RefSeq" id="XP_009821470.1">
    <property type="nucleotide sequence ID" value="XM_009823168.1"/>
</dbReference>
<feature type="transmembrane region" description="Helical" evidence="2">
    <location>
        <begin position="12"/>
        <end position="33"/>
    </location>
</feature>
<accession>W4HAP9</accession>
<feature type="transmembrane region" description="Helical" evidence="2">
    <location>
        <begin position="89"/>
        <end position="113"/>
    </location>
</feature>
<protein>
    <submittedName>
        <fullName evidence="3">Uncharacterized protein</fullName>
    </submittedName>
</protein>
<keyword evidence="2" id="KW-0472">Membrane</keyword>
<keyword evidence="2" id="KW-0812">Transmembrane</keyword>
<sequence length="238" mass="26499">MQATADAVRRRWPLAAGVTATATALVLAGFQAYTTPLNNRAKQQAEEAASSAAESSSNESAGTTLIPPRTPSPRKRGMTHTSVIHAPHFHYFLAPIVLGLFMGIYIVLLHFGFVDTSSYPSVWDIAARSSLLHVGVSHGLVLWPFLTETPRLRFFRISVMEWLASSSFMDIYVTSHIYFVFATIVTPMTFLLLEAHWQVISWSDGQFYVLLAVSDLTASSVLWHYYTLAHLNSDLRHL</sequence>
<name>W4HAP9_APHAT</name>
<reference evidence="3" key="1">
    <citation type="submission" date="2013-12" db="EMBL/GenBank/DDBJ databases">
        <title>The Genome Sequence of Aphanomyces astaci APO3.</title>
        <authorList>
            <consortium name="The Broad Institute Genomics Platform"/>
            <person name="Russ C."/>
            <person name="Tyler B."/>
            <person name="van West P."/>
            <person name="Dieguez-Uribeondo J."/>
            <person name="Young S.K."/>
            <person name="Zeng Q."/>
            <person name="Gargeya S."/>
            <person name="Fitzgerald M."/>
            <person name="Abouelleil A."/>
            <person name="Alvarado L."/>
            <person name="Chapman S.B."/>
            <person name="Gainer-Dewar J."/>
            <person name="Goldberg J."/>
            <person name="Griggs A."/>
            <person name="Gujja S."/>
            <person name="Hansen M."/>
            <person name="Howarth C."/>
            <person name="Imamovic A."/>
            <person name="Ireland A."/>
            <person name="Larimer J."/>
            <person name="McCowan C."/>
            <person name="Murphy C."/>
            <person name="Pearson M."/>
            <person name="Poon T.W."/>
            <person name="Priest M."/>
            <person name="Roberts A."/>
            <person name="Saif S."/>
            <person name="Shea T."/>
            <person name="Sykes S."/>
            <person name="Wortman J."/>
            <person name="Nusbaum C."/>
            <person name="Birren B."/>
        </authorList>
    </citation>
    <scope>NUCLEOTIDE SEQUENCE [LARGE SCALE GENOMIC DNA]</scope>
    <source>
        <strain evidence="3">APO3</strain>
    </source>
</reference>
<organism evidence="3">
    <name type="scientific">Aphanomyces astaci</name>
    <name type="common">Crayfish plague agent</name>
    <dbReference type="NCBI Taxonomy" id="112090"/>
    <lineage>
        <taxon>Eukaryota</taxon>
        <taxon>Sar</taxon>
        <taxon>Stramenopiles</taxon>
        <taxon>Oomycota</taxon>
        <taxon>Saprolegniomycetes</taxon>
        <taxon>Saprolegniales</taxon>
        <taxon>Verrucalvaceae</taxon>
        <taxon>Aphanomyces</taxon>
    </lineage>
</organism>
<feature type="transmembrane region" description="Helical" evidence="2">
    <location>
        <begin position="125"/>
        <end position="146"/>
    </location>
</feature>
<evidence type="ECO:0000256" key="1">
    <source>
        <dbReference type="SAM" id="MobiDB-lite"/>
    </source>
</evidence>